<dbReference type="Pfam" id="PF14539">
    <property type="entry name" value="DUF4442"/>
    <property type="match status" value="1"/>
</dbReference>
<dbReference type="SUPFAM" id="SSF54637">
    <property type="entry name" value="Thioesterase/thiol ester dehydrase-isomerase"/>
    <property type="match status" value="1"/>
</dbReference>
<evidence type="ECO:0000313" key="1">
    <source>
        <dbReference type="EMBL" id="MCL6272907.1"/>
    </source>
</evidence>
<dbReference type="Gene3D" id="3.10.129.10">
    <property type="entry name" value="Hotdog Thioesterase"/>
    <property type="match status" value="1"/>
</dbReference>
<protein>
    <submittedName>
        <fullName evidence="1">DUF4442 domain-containing protein</fullName>
    </submittedName>
</protein>
<dbReference type="RefSeq" id="WP_249656087.1">
    <property type="nucleotide sequence ID" value="NZ_JAMFMA010000001.1"/>
</dbReference>
<proteinExistence type="predicted"/>
<comment type="caution">
    <text evidence="1">The sequence shown here is derived from an EMBL/GenBank/DDBJ whole genome shotgun (WGS) entry which is preliminary data.</text>
</comment>
<name>A0ABT0PND8_9FLAO</name>
<evidence type="ECO:0000313" key="2">
    <source>
        <dbReference type="Proteomes" id="UP001203607"/>
    </source>
</evidence>
<dbReference type="InterPro" id="IPR029069">
    <property type="entry name" value="HotDog_dom_sf"/>
</dbReference>
<accession>A0ABT0PND8</accession>
<sequence>MALNPSKFNSFTFFKLPSAWWCGVRLKFIDDQKAVTSVKHKWFNQNPFNSMFWAVQGMAAELSTGAMVISQIQKSGKKISMLVANNNATFTKKATGRITFTCEDGHLIGEAIQKTIETGEGQTFWMKSVGVNEDGVQVSVFNFEWTVKLKKS</sequence>
<reference evidence="1 2" key="1">
    <citation type="submission" date="2022-05" db="EMBL/GenBank/DDBJ databases">
        <authorList>
            <person name="Park J.-S."/>
        </authorList>
    </citation>
    <scope>NUCLEOTIDE SEQUENCE [LARGE SCALE GENOMIC DNA]</scope>
    <source>
        <strain evidence="1 2">2012CJ35-5</strain>
    </source>
</reference>
<gene>
    <name evidence="1" type="ORF">M3P19_02750</name>
</gene>
<dbReference type="EMBL" id="JAMFMA010000001">
    <property type="protein sequence ID" value="MCL6272907.1"/>
    <property type="molecule type" value="Genomic_DNA"/>
</dbReference>
<keyword evidence="2" id="KW-1185">Reference proteome</keyword>
<dbReference type="InterPro" id="IPR027961">
    <property type="entry name" value="DUF4442"/>
</dbReference>
<organism evidence="1 2">
    <name type="scientific">Flagellimonas spongiicola</name>
    <dbReference type="NCBI Taxonomy" id="2942208"/>
    <lineage>
        <taxon>Bacteria</taxon>
        <taxon>Pseudomonadati</taxon>
        <taxon>Bacteroidota</taxon>
        <taxon>Flavobacteriia</taxon>
        <taxon>Flavobacteriales</taxon>
        <taxon>Flavobacteriaceae</taxon>
        <taxon>Flagellimonas</taxon>
    </lineage>
</organism>
<dbReference type="Proteomes" id="UP001203607">
    <property type="component" value="Unassembled WGS sequence"/>
</dbReference>